<dbReference type="OrthoDB" id="397890at2"/>
<evidence type="ECO:0000313" key="9">
    <source>
        <dbReference type="Proteomes" id="UP000290482"/>
    </source>
</evidence>
<feature type="transmembrane region" description="Helical" evidence="6">
    <location>
        <begin position="142"/>
        <end position="163"/>
    </location>
</feature>
<evidence type="ECO:0000259" key="7">
    <source>
        <dbReference type="Pfam" id="PF06271"/>
    </source>
</evidence>
<feature type="transmembrane region" description="Helical" evidence="6">
    <location>
        <begin position="12"/>
        <end position="36"/>
    </location>
</feature>
<protein>
    <submittedName>
        <fullName evidence="8">RDD family</fullName>
    </submittedName>
</protein>
<feature type="transmembrane region" description="Helical" evidence="6">
    <location>
        <begin position="48"/>
        <end position="72"/>
    </location>
</feature>
<feature type="domain" description="RDD" evidence="7">
    <location>
        <begin position="9"/>
        <end position="120"/>
    </location>
</feature>
<reference evidence="8 9" key="1">
    <citation type="submission" date="2019-01" db="EMBL/GenBank/DDBJ databases">
        <authorList>
            <consortium name="Pathogen Informatics"/>
        </authorList>
    </citation>
    <scope>NUCLEOTIDE SEQUENCE [LARGE SCALE GENOMIC DNA]</scope>
    <source>
        <strain evidence="8 9">NCTC10112</strain>
    </source>
</reference>
<feature type="transmembrane region" description="Helical" evidence="6">
    <location>
        <begin position="105"/>
        <end position="122"/>
    </location>
</feature>
<dbReference type="AlphaFoldDB" id="A0A448ZX25"/>
<dbReference type="InterPro" id="IPR010432">
    <property type="entry name" value="RDD"/>
</dbReference>
<sequence>MIKQNRKTNFWIRSLATFIDLLLFCLFLITSSFLIFNYKNNTYLFSKWLYYPWLLSLCIYLCLYFIVIPIVWKGKTLGMFICRIKIIKNKDNPKFSKVIFDRQRLFSFSWICIFLLFLVLIHPDTFLQALSQSKPLSKLQKIFLAVPGTLASLVLVFELFLIFTNLKSSGVGLNDKLSSSYTVWINKYDDILIDNLNKKAKIKPKQRILPHVKIE</sequence>
<dbReference type="KEGG" id="mob:NCTC10112_00420"/>
<keyword evidence="2" id="KW-1003">Cell membrane</keyword>
<evidence type="ECO:0000256" key="6">
    <source>
        <dbReference type="SAM" id="Phobius"/>
    </source>
</evidence>
<dbReference type="GO" id="GO:0005886">
    <property type="term" value="C:plasma membrane"/>
    <property type="evidence" value="ECO:0007669"/>
    <property type="project" value="UniProtKB-SubCell"/>
</dbReference>
<proteinExistence type="predicted"/>
<dbReference type="PANTHER" id="PTHR36115">
    <property type="entry name" value="PROLINE-RICH ANTIGEN HOMOLOG-RELATED"/>
    <property type="match status" value="1"/>
</dbReference>
<evidence type="ECO:0000256" key="5">
    <source>
        <dbReference type="ARBA" id="ARBA00023136"/>
    </source>
</evidence>
<evidence type="ECO:0000256" key="1">
    <source>
        <dbReference type="ARBA" id="ARBA00004651"/>
    </source>
</evidence>
<gene>
    <name evidence="8" type="ORF">NCTC10112_00420</name>
</gene>
<evidence type="ECO:0000256" key="2">
    <source>
        <dbReference type="ARBA" id="ARBA00022475"/>
    </source>
</evidence>
<evidence type="ECO:0000256" key="3">
    <source>
        <dbReference type="ARBA" id="ARBA00022692"/>
    </source>
</evidence>
<organism evidence="8 9">
    <name type="scientific">Metamycoplasma orale</name>
    <name type="common">Mycoplasma orale</name>
    <dbReference type="NCBI Taxonomy" id="2121"/>
    <lineage>
        <taxon>Bacteria</taxon>
        <taxon>Bacillati</taxon>
        <taxon>Mycoplasmatota</taxon>
        <taxon>Mycoplasmoidales</taxon>
        <taxon>Metamycoplasmataceae</taxon>
        <taxon>Metamycoplasma</taxon>
    </lineage>
</organism>
<dbReference type="EMBL" id="LR214940">
    <property type="protein sequence ID" value="VEU55800.1"/>
    <property type="molecule type" value="Genomic_DNA"/>
</dbReference>
<evidence type="ECO:0000256" key="4">
    <source>
        <dbReference type="ARBA" id="ARBA00022989"/>
    </source>
</evidence>
<name>A0A448ZX25_METOS</name>
<keyword evidence="4 6" id="KW-1133">Transmembrane helix</keyword>
<dbReference type="Pfam" id="PF06271">
    <property type="entry name" value="RDD"/>
    <property type="match status" value="1"/>
</dbReference>
<evidence type="ECO:0000313" key="8">
    <source>
        <dbReference type="EMBL" id="VEU55800.1"/>
    </source>
</evidence>
<keyword evidence="5 6" id="KW-0472">Membrane</keyword>
<keyword evidence="9" id="KW-1185">Reference proteome</keyword>
<dbReference type="InterPro" id="IPR051791">
    <property type="entry name" value="Pra-immunoreactive"/>
</dbReference>
<dbReference type="Proteomes" id="UP000290482">
    <property type="component" value="Chromosome"/>
</dbReference>
<comment type="subcellular location">
    <subcellularLocation>
        <location evidence="1">Cell membrane</location>
        <topology evidence="1">Multi-pass membrane protein</topology>
    </subcellularLocation>
</comment>
<accession>A0A448ZX25</accession>
<keyword evidence="3 6" id="KW-0812">Transmembrane</keyword>
<dbReference type="PANTHER" id="PTHR36115:SF6">
    <property type="entry name" value="PROLINE-RICH ANTIGEN HOMOLOG"/>
    <property type="match status" value="1"/>
</dbReference>